<accession>A0ACC2S171</accession>
<evidence type="ECO:0000313" key="1">
    <source>
        <dbReference type="EMBL" id="KAJ9056051.1"/>
    </source>
</evidence>
<gene>
    <name evidence="1" type="ORF">DSO57_1037012</name>
</gene>
<organism evidence="1 2">
    <name type="scientific">Entomophthora muscae</name>
    <dbReference type="NCBI Taxonomy" id="34485"/>
    <lineage>
        <taxon>Eukaryota</taxon>
        <taxon>Fungi</taxon>
        <taxon>Fungi incertae sedis</taxon>
        <taxon>Zoopagomycota</taxon>
        <taxon>Entomophthoromycotina</taxon>
        <taxon>Entomophthoromycetes</taxon>
        <taxon>Entomophthorales</taxon>
        <taxon>Entomophthoraceae</taxon>
        <taxon>Entomophthora</taxon>
    </lineage>
</organism>
<name>A0ACC2S171_9FUNG</name>
<keyword evidence="2" id="KW-1185">Reference proteome</keyword>
<proteinExistence type="predicted"/>
<dbReference type="EMBL" id="QTSX02006058">
    <property type="protein sequence ID" value="KAJ9056051.1"/>
    <property type="molecule type" value="Genomic_DNA"/>
</dbReference>
<sequence length="131" mass="14675">MAQEEPAPRPPQDGAAQEPEPWYMQVVSSLGRMILIYTVINFIKTNFSATQPQTTSNGPAGAQKPPDPSTSKATLAKPIWNFGSSLSLRVYISENEEYNHKSPGSLFWESNPVQFGDWKFSETKSEIRRNL</sequence>
<comment type="caution">
    <text evidence="1">The sequence shown here is derived from an EMBL/GenBank/DDBJ whole genome shotgun (WGS) entry which is preliminary data.</text>
</comment>
<evidence type="ECO:0000313" key="2">
    <source>
        <dbReference type="Proteomes" id="UP001165960"/>
    </source>
</evidence>
<dbReference type="Proteomes" id="UP001165960">
    <property type="component" value="Unassembled WGS sequence"/>
</dbReference>
<protein>
    <submittedName>
        <fullName evidence="1">Uncharacterized protein</fullName>
    </submittedName>
</protein>
<reference evidence="1" key="1">
    <citation type="submission" date="2022-04" db="EMBL/GenBank/DDBJ databases">
        <title>Genome of the entomopathogenic fungus Entomophthora muscae.</title>
        <authorList>
            <person name="Elya C."/>
            <person name="Lovett B.R."/>
            <person name="Lee E."/>
            <person name="Macias A.M."/>
            <person name="Hajek A.E."/>
            <person name="De Bivort B.L."/>
            <person name="Kasson M.T."/>
            <person name="De Fine Licht H.H."/>
            <person name="Stajich J.E."/>
        </authorList>
    </citation>
    <scope>NUCLEOTIDE SEQUENCE</scope>
    <source>
        <strain evidence="1">Berkeley</strain>
    </source>
</reference>